<name>A0A7J5Z0A5_DISMA</name>
<dbReference type="AlphaFoldDB" id="A0A7J5Z0A5"/>
<comment type="caution">
    <text evidence="1">The sequence shown here is derived from an EMBL/GenBank/DDBJ whole genome shotgun (WGS) entry which is preliminary data.</text>
</comment>
<gene>
    <name evidence="1" type="ORF">F7725_022262</name>
</gene>
<dbReference type="Proteomes" id="UP000518266">
    <property type="component" value="Unassembled WGS sequence"/>
</dbReference>
<sequence length="94" mass="10452">MKGSSPEDLNEIRHVWNAHRIRPSTNANVPAGIPNIMYTAPHLWGADDLLVPFSDDLPTCKESCKFLTSVPCDEDVFDLCTIIMEESGMGFPMN</sequence>
<accession>A0A7J5Z0A5</accession>
<keyword evidence="2" id="KW-1185">Reference proteome</keyword>
<organism evidence="1 2">
    <name type="scientific">Dissostichus mawsoni</name>
    <name type="common">Antarctic cod</name>
    <dbReference type="NCBI Taxonomy" id="36200"/>
    <lineage>
        <taxon>Eukaryota</taxon>
        <taxon>Metazoa</taxon>
        <taxon>Chordata</taxon>
        <taxon>Craniata</taxon>
        <taxon>Vertebrata</taxon>
        <taxon>Euteleostomi</taxon>
        <taxon>Actinopterygii</taxon>
        <taxon>Neopterygii</taxon>
        <taxon>Teleostei</taxon>
        <taxon>Neoteleostei</taxon>
        <taxon>Acanthomorphata</taxon>
        <taxon>Eupercaria</taxon>
        <taxon>Perciformes</taxon>
        <taxon>Notothenioidei</taxon>
        <taxon>Nototheniidae</taxon>
        <taxon>Dissostichus</taxon>
    </lineage>
</organism>
<evidence type="ECO:0000313" key="2">
    <source>
        <dbReference type="Proteomes" id="UP000518266"/>
    </source>
</evidence>
<protein>
    <submittedName>
        <fullName evidence="1">Uncharacterized protein</fullName>
    </submittedName>
</protein>
<evidence type="ECO:0000313" key="1">
    <source>
        <dbReference type="EMBL" id="KAF3854207.1"/>
    </source>
</evidence>
<reference evidence="1 2" key="1">
    <citation type="submission" date="2020-03" db="EMBL/GenBank/DDBJ databases">
        <title>Dissostichus mawsoni Genome sequencing and assembly.</title>
        <authorList>
            <person name="Park H."/>
        </authorList>
    </citation>
    <scope>NUCLEOTIDE SEQUENCE [LARGE SCALE GENOMIC DNA]</scope>
    <source>
        <strain evidence="1">DM0001</strain>
        <tissue evidence="1">Muscle</tissue>
    </source>
</reference>
<dbReference type="EMBL" id="JAAKFY010000007">
    <property type="protein sequence ID" value="KAF3854207.1"/>
    <property type="molecule type" value="Genomic_DNA"/>
</dbReference>
<proteinExistence type="predicted"/>
<feature type="non-terminal residue" evidence="1">
    <location>
        <position position="1"/>
    </location>
</feature>
<dbReference type="OrthoDB" id="6747988at2759"/>